<evidence type="ECO:0000256" key="5">
    <source>
        <dbReference type="ARBA" id="ARBA00023015"/>
    </source>
</evidence>
<organism evidence="18 19">
    <name type="scientific">Phytophthora ramorum</name>
    <name type="common">Sudden oak death agent</name>
    <dbReference type="NCBI Taxonomy" id="164328"/>
    <lineage>
        <taxon>Eukaryota</taxon>
        <taxon>Sar</taxon>
        <taxon>Stramenopiles</taxon>
        <taxon>Oomycota</taxon>
        <taxon>Peronosporomycetes</taxon>
        <taxon>Peronosporales</taxon>
        <taxon>Peronosporaceae</taxon>
        <taxon>Phytophthora</taxon>
    </lineage>
</organism>
<dbReference type="EnsemblProtists" id="Phyra96071">
    <property type="protein sequence ID" value="Phyra96071"/>
    <property type="gene ID" value="Phyra96071"/>
</dbReference>
<evidence type="ECO:0000256" key="13">
    <source>
        <dbReference type="SAM" id="Phobius"/>
    </source>
</evidence>
<dbReference type="PROSITE" id="PS50090">
    <property type="entry name" value="MYB_LIKE"/>
    <property type="match status" value="1"/>
</dbReference>
<dbReference type="Pfam" id="PF00249">
    <property type="entry name" value="Myb_DNA-binding"/>
    <property type="match status" value="1"/>
</dbReference>
<dbReference type="SUPFAM" id="SSF46689">
    <property type="entry name" value="Homeodomain-like"/>
    <property type="match status" value="1"/>
</dbReference>
<dbReference type="GO" id="GO:0005634">
    <property type="term" value="C:nucleus"/>
    <property type="evidence" value="ECO:0000318"/>
    <property type="project" value="GO_Central"/>
</dbReference>
<dbReference type="GO" id="GO:0046872">
    <property type="term" value="F:metal ion binding"/>
    <property type="evidence" value="ECO:0007669"/>
    <property type="project" value="UniProtKB-KW"/>
</dbReference>
<dbReference type="PROSITE" id="PS50118">
    <property type="entry name" value="HMG_BOX_2"/>
    <property type="match status" value="4"/>
</dbReference>
<dbReference type="NCBIfam" id="TIGR01557">
    <property type="entry name" value="myb_SHAQKYF"/>
    <property type="match status" value="1"/>
</dbReference>
<feature type="transmembrane region" description="Helical" evidence="13">
    <location>
        <begin position="103"/>
        <end position="124"/>
    </location>
</feature>
<feature type="domain" description="HMG box" evidence="15">
    <location>
        <begin position="391"/>
        <end position="459"/>
    </location>
</feature>
<dbReference type="PROSITE" id="PS51294">
    <property type="entry name" value="HTH_MYB"/>
    <property type="match status" value="1"/>
</dbReference>
<feature type="region of interest" description="Disordered" evidence="12">
    <location>
        <begin position="453"/>
        <end position="486"/>
    </location>
</feature>
<dbReference type="SUPFAM" id="SSF47095">
    <property type="entry name" value="HMG-box"/>
    <property type="match status" value="5"/>
</dbReference>
<evidence type="ECO:0000256" key="8">
    <source>
        <dbReference type="ARBA" id="ARBA00023163"/>
    </source>
</evidence>
<evidence type="ECO:0000256" key="11">
    <source>
        <dbReference type="SAM" id="Coils"/>
    </source>
</evidence>
<dbReference type="Pfam" id="PF09011">
    <property type="entry name" value="HMG_box_2"/>
    <property type="match status" value="1"/>
</dbReference>
<feature type="region of interest" description="Disordered" evidence="12">
    <location>
        <begin position="972"/>
        <end position="998"/>
    </location>
</feature>
<feature type="domain" description="SANT" evidence="16">
    <location>
        <begin position="898"/>
        <end position="937"/>
    </location>
</feature>
<keyword evidence="7 10" id="KW-0238">DNA-binding</keyword>
<dbReference type="FunFam" id="1.10.10.60:FF:000151">
    <property type="entry name" value="histone H2A deubiquitinase MYSM1 isoform X2"/>
    <property type="match status" value="1"/>
</dbReference>
<dbReference type="SMART" id="SM00717">
    <property type="entry name" value="SANT"/>
    <property type="match status" value="1"/>
</dbReference>
<evidence type="ECO:0000313" key="19">
    <source>
        <dbReference type="Proteomes" id="UP000005238"/>
    </source>
</evidence>
<feature type="transmembrane region" description="Helical" evidence="13">
    <location>
        <begin position="136"/>
        <end position="158"/>
    </location>
</feature>
<evidence type="ECO:0000256" key="9">
    <source>
        <dbReference type="ARBA" id="ARBA00023242"/>
    </source>
</evidence>
<name>H3HDE0_PHYRM</name>
<feature type="DNA-binding region" description="HMG box" evidence="10">
    <location>
        <begin position="391"/>
        <end position="459"/>
    </location>
</feature>
<dbReference type="AlphaFoldDB" id="H3HDE0"/>
<dbReference type="InterPro" id="IPR050342">
    <property type="entry name" value="HMGB"/>
</dbReference>
<keyword evidence="1" id="KW-0645">Protease</keyword>
<keyword evidence="13" id="KW-1133">Transmembrane helix</keyword>
<dbReference type="Gene3D" id="1.10.10.60">
    <property type="entry name" value="Homeodomain-like"/>
    <property type="match status" value="1"/>
</dbReference>
<dbReference type="eggNOG" id="KOG4510">
    <property type="taxonomic scope" value="Eukaryota"/>
</dbReference>
<feature type="compositionally biased region" description="Polar residues" evidence="12">
    <location>
        <begin position="1136"/>
        <end position="1147"/>
    </location>
</feature>
<keyword evidence="13" id="KW-0812">Transmembrane</keyword>
<feature type="region of interest" description="Disordered" evidence="12">
    <location>
        <begin position="1112"/>
        <end position="1147"/>
    </location>
</feature>
<dbReference type="Pfam" id="PF00892">
    <property type="entry name" value="EamA"/>
    <property type="match status" value="1"/>
</dbReference>
<dbReference type="GO" id="GO:0008237">
    <property type="term" value="F:metallopeptidase activity"/>
    <property type="evidence" value="ECO:0007669"/>
    <property type="project" value="UniProtKB-KW"/>
</dbReference>
<feature type="DNA-binding region" description="HMG box" evidence="10">
    <location>
        <begin position="545"/>
        <end position="611"/>
    </location>
</feature>
<feature type="transmembrane region" description="Helical" evidence="13">
    <location>
        <begin position="188"/>
        <end position="208"/>
    </location>
</feature>
<feature type="region of interest" description="Disordered" evidence="12">
    <location>
        <begin position="877"/>
        <end position="898"/>
    </location>
</feature>
<dbReference type="GO" id="GO:0006508">
    <property type="term" value="P:proteolysis"/>
    <property type="evidence" value="ECO:0007669"/>
    <property type="project" value="UniProtKB-KW"/>
</dbReference>
<dbReference type="FunFam" id="1.10.30.10:FF:000134">
    <property type="entry name" value="Uncharacterized protein"/>
    <property type="match status" value="1"/>
</dbReference>
<feature type="domain" description="HMG box" evidence="15">
    <location>
        <begin position="641"/>
        <end position="709"/>
    </location>
</feature>
<dbReference type="VEuPathDB" id="FungiDB:KRP23_3928"/>
<dbReference type="VEuPathDB" id="FungiDB:KRP22_2832"/>
<keyword evidence="2" id="KW-0479">Metal-binding</keyword>
<evidence type="ECO:0000259" key="14">
    <source>
        <dbReference type="PROSITE" id="PS50090"/>
    </source>
</evidence>
<dbReference type="CDD" id="cd00167">
    <property type="entry name" value="SANT"/>
    <property type="match status" value="1"/>
</dbReference>
<feature type="compositionally biased region" description="Polar residues" evidence="12">
    <location>
        <begin position="880"/>
        <end position="892"/>
    </location>
</feature>
<evidence type="ECO:0008006" key="20">
    <source>
        <dbReference type="Google" id="ProtNLM"/>
    </source>
</evidence>
<dbReference type="eggNOG" id="KOG0724">
    <property type="taxonomic scope" value="Eukaryota"/>
</dbReference>
<dbReference type="InterPro" id="IPR017884">
    <property type="entry name" value="SANT_dom"/>
</dbReference>
<sequence length="1147" mass="128127">MPLPAVYGAVYATATRSAPAGKIDSGKKAMHHLENLPLLIASDSLDSMSTEGKWLPRFMRRAVVRSVANRIAGLILVGTSAVLASCIATLTKDADFKLSPVETLFWRSLVSWLLTLAAIAATGIRMRVKKEFHRPLVLRCVTGCVAMTLTLLVLQTLAVSNATAITYFSPLLAFAMAALFIKEKPDIFTVACSVVCVAGAILVVRPAFLFGKDGSTDAKWYRRSMASFVTSSLFGESLAIGCAAVVVFMQAGAYVSLRSLQKVPHLVVMHYFLLSMTLVSLVAVLVVQHGKFKTDLSLGTWSAILGTGALAFAEQLFLTRGFQFDGAGVLAATRLLHVGCEFAWGVILLGTALNPWSASGAAATAAGVLFLALRRVHTHWAARRSLRRMAAKPHKNAYLHFSSARREQLAEANPAWSVQQVSAELGRQWKSLAAVERKPWVELAQFDKARYHTEAHQHMRQQTDEQPERPHLPTKRKKRPNEPRQPDTAYICFWKSRRPEVIAENPLLAAPSVSREEIARFQPALVATSEIPPALKAPLKDPFAPKPAKTGFQLFMSHNRESFTLLNMTINEFRTEMSQLWKRLSDADKNEWYELAKLDERRYETEMNAYKPPAYMESAVQRAHKRLDELRRLARRDAAAPRLPMNAYNCYLSKERQELAVQRPDLKNPEIMREIGVTWKALSEDERASFQRKAEDDVERFRADMEAYLTQQEEQRAVQEEQDVEPEVVREVVHEVVKEPVVGRKKRKSVSPRRPKTAYNLMYMSKRAELLSTYQMSHNECSALCGRLWRQMSEEEREPYKRMAAEDKRRYETEMEIYNAEVDAANKKTLRESAGFSYFLEAKRRENEQISEGEAAAIWRDMLAPHQMLWTELASDTPAPASSNATHQKGQTGMNGGRWTEQEHQSFLAGLRLYGREWKKVAAKIKTRTSAQIRSHAQKYFAKLARDDEMRKHSGLSMIMAGSIGYFSDGGSSVAQNSGDDDAEASDASRQMARARSAGQSKGTAAILIAPMGSAVSGLYKQTTGATKKRARAAVTGFDGQLEMGAATSSFPYKLQKRQNDATRVEYLPSQEELLAKASPNLRHRLSSLIEAELCALQVLSCYAMLQQQEQISAPRQKTKRQGSAKASTLGLPMLSTEQMPPTSSIY</sequence>
<feature type="DNA-binding region" description="HMG box" evidence="10">
    <location>
        <begin position="641"/>
        <end position="709"/>
    </location>
</feature>
<evidence type="ECO:0000259" key="16">
    <source>
        <dbReference type="PROSITE" id="PS51293"/>
    </source>
</evidence>
<dbReference type="InterPro" id="IPR037185">
    <property type="entry name" value="EmrE-like"/>
</dbReference>
<feature type="DNA-binding region" description="HMG box" evidence="10">
    <location>
        <begin position="752"/>
        <end position="819"/>
    </location>
</feature>
<dbReference type="PANTHER" id="PTHR48112">
    <property type="entry name" value="HIGH MOBILITY GROUP PROTEIN DSP1"/>
    <property type="match status" value="1"/>
</dbReference>
<accession>H3HDE0</accession>
<evidence type="ECO:0000256" key="10">
    <source>
        <dbReference type="PROSITE-ProRule" id="PRU00267"/>
    </source>
</evidence>
<dbReference type="SMART" id="SM00398">
    <property type="entry name" value="HMG"/>
    <property type="match status" value="4"/>
</dbReference>
<feature type="transmembrane region" description="Helical" evidence="13">
    <location>
        <begin position="164"/>
        <end position="181"/>
    </location>
</feature>
<dbReference type="EMBL" id="DS566059">
    <property type="status" value="NOT_ANNOTATED_CDS"/>
    <property type="molecule type" value="Genomic_DNA"/>
</dbReference>
<dbReference type="VEuPathDB" id="FungiDB:KRP22_2831"/>
<evidence type="ECO:0000256" key="2">
    <source>
        <dbReference type="ARBA" id="ARBA00022723"/>
    </source>
</evidence>
<dbReference type="Pfam" id="PF00505">
    <property type="entry name" value="HMG_box"/>
    <property type="match status" value="3"/>
</dbReference>
<feature type="domain" description="HMG box" evidence="15">
    <location>
        <begin position="545"/>
        <end position="611"/>
    </location>
</feature>
<keyword evidence="19" id="KW-1185">Reference proteome</keyword>
<evidence type="ECO:0000256" key="1">
    <source>
        <dbReference type="ARBA" id="ARBA00022670"/>
    </source>
</evidence>
<feature type="coiled-coil region" evidence="11">
    <location>
        <begin position="801"/>
        <end position="828"/>
    </location>
</feature>
<evidence type="ECO:0000256" key="7">
    <source>
        <dbReference type="ARBA" id="ARBA00023125"/>
    </source>
</evidence>
<dbReference type="FunFam" id="1.10.30.10:FF:000143">
    <property type="entry name" value="Protein CBG07235"/>
    <property type="match status" value="1"/>
</dbReference>
<dbReference type="InterPro" id="IPR036910">
    <property type="entry name" value="HMG_box_dom_sf"/>
</dbReference>
<evidence type="ECO:0000259" key="17">
    <source>
        <dbReference type="PROSITE" id="PS51294"/>
    </source>
</evidence>
<keyword evidence="13" id="KW-0472">Membrane</keyword>
<evidence type="ECO:0000256" key="12">
    <source>
        <dbReference type="SAM" id="MobiDB-lite"/>
    </source>
</evidence>
<dbReference type="InterPro" id="IPR009057">
    <property type="entry name" value="Homeodomain-like_sf"/>
</dbReference>
<feature type="transmembrane region" description="Helical" evidence="13">
    <location>
        <begin position="67"/>
        <end position="91"/>
    </location>
</feature>
<dbReference type="InterPro" id="IPR009071">
    <property type="entry name" value="HMG_box_dom"/>
</dbReference>
<dbReference type="InterPro" id="IPR006447">
    <property type="entry name" value="Myb_dom_plants"/>
</dbReference>
<dbReference type="InParanoid" id="H3HDE0"/>
<keyword evidence="11" id="KW-0175">Coiled coil</keyword>
<evidence type="ECO:0000256" key="4">
    <source>
        <dbReference type="ARBA" id="ARBA00022833"/>
    </source>
</evidence>
<feature type="transmembrane region" description="Helical" evidence="13">
    <location>
        <begin position="267"/>
        <end position="286"/>
    </location>
</feature>
<dbReference type="HOGENOM" id="CLU_008742_0_0_1"/>
<dbReference type="InterPro" id="IPR000620">
    <property type="entry name" value="EamA_dom"/>
</dbReference>
<keyword evidence="4" id="KW-0862">Zinc</keyword>
<proteinExistence type="predicted"/>
<reference evidence="19" key="1">
    <citation type="journal article" date="2006" name="Science">
        <title>Phytophthora genome sequences uncover evolutionary origins and mechanisms of pathogenesis.</title>
        <authorList>
            <person name="Tyler B.M."/>
            <person name="Tripathy S."/>
            <person name="Zhang X."/>
            <person name="Dehal P."/>
            <person name="Jiang R.H."/>
            <person name="Aerts A."/>
            <person name="Arredondo F.D."/>
            <person name="Baxter L."/>
            <person name="Bensasson D."/>
            <person name="Beynon J.L."/>
            <person name="Chapman J."/>
            <person name="Damasceno C.M."/>
            <person name="Dorrance A.E."/>
            <person name="Dou D."/>
            <person name="Dickerman A.W."/>
            <person name="Dubchak I.L."/>
            <person name="Garbelotto M."/>
            <person name="Gijzen M."/>
            <person name="Gordon S.G."/>
            <person name="Govers F."/>
            <person name="Grunwald N.J."/>
            <person name="Huang W."/>
            <person name="Ivors K.L."/>
            <person name="Jones R.W."/>
            <person name="Kamoun S."/>
            <person name="Krampis K."/>
            <person name="Lamour K.H."/>
            <person name="Lee M.K."/>
            <person name="McDonald W.H."/>
            <person name="Medina M."/>
            <person name="Meijer H.J."/>
            <person name="Nordberg E.K."/>
            <person name="Maclean D.J."/>
            <person name="Ospina-Giraldo M.D."/>
            <person name="Morris P.F."/>
            <person name="Phuntumart V."/>
            <person name="Putnam N.H."/>
            <person name="Rash S."/>
            <person name="Rose J.K."/>
            <person name="Sakihama Y."/>
            <person name="Salamov A.A."/>
            <person name="Savidor A."/>
            <person name="Scheuring C.F."/>
            <person name="Smith B.M."/>
            <person name="Sobral B.W."/>
            <person name="Terry A."/>
            <person name="Torto-Alalibo T.A."/>
            <person name="Win J."/>
            <person name="Xu Z."/>
            <person name="Zhang H."/>
            <person name="Grigoriev I.V."/>
            <person name="Rokhsar D.S."/>
            <person name="Boore J.L."/>
        </authorList>
    </citation>
    <scope>NUCLEOTIDE SEQUENCE [LARGE SCALE GENOMIC DNA]</scope>
    <source>
        <strain evidence="19">Pr102</strain>
    </source>
</reference>
<dbReference type="CDD" id="cd00084">
    <property type="entry name" value="HMG-box_SF"/>
    <property type="match status" value="3"/>
</dbReference>
<feature type="coiled-coil region" evidence="11">
    <location>
        <begin position="691"/>
        <end position="722"/>
    </location>
</feature>
<feature type="compositionally biased region" description="Basic and acidic residues" evidence="12">
    <location>
        <begin position="453"/>
        <end position="471"/>
    </location>
</feature>
<dbReference type="GO" id="GO:0003677">
    <property type="term" value="F:DNA binding"/>
    <property type="evidence" value="ECO:0007669"/>
    <property type="project" value="UniProtKB-UniRule"/>
</dbReference>
<evidence type="ECO:0000313" key="18">
    <source>
        <dbReference type="EnsemblProtists" id="Phyra96071"/>
    </source>
</evidence>
<evidence type="ECO:0000259" key="15">
    <source>
        <dbReference type="PROSITE" id="PS50118"/>
    </source>
</evidence>
<reference evidence="18" key="2">
    <citation type="submission" date="2015-06" db="UniProtKB">
        <authorList>
            <consortium name="EnsemblProtists"/>
        </authorList>
    </citation>
    <scope>IDENTIFICATION</scope>
    <source>
        <strain evidence="18">Pr102</strain>
    </source>
</reference>
<keyword evidence="5" id="KW-0805">Transcription regulation</keyword>
<dbReference type="VEuPathDB" id="FungiDB:KRP23_3927"/>
<feature type="transmembrane region" description="Helical" evidence="13">
    <location>
        <begin position="228"/>
        <end position="255"/>
    </location>
</feature>
<dbReference type="Proteomes" id="UP000005238">
    <property type="component" value="Unassembled WGS sequence"/>
</dbReference>
<dbReference type="PANTHER" id="PTHR48112:SF15">
    <property type="entry name" value="HMG BOX DOMAIN-CONTAINING PROTEIN"/>
    <property type="match status" value="1"/>
</dbReference>
<evidence type="ECO:0000256" key="6">
    <source>
        <dbReference type="ARBA" id="ARBA00023049"/>
    </source>
</evidence>
<keyword evidence="6" id="KW-0482">Metalloprotease</keyword>
<feature type="domain" description="Myb-like" evidence="14">
    <location>
        <begin position="891"/>
        <end position="941"/>
    </location>
</feature>
<dbReference type="InterPro" id="IPR001005">
    <property type="entry name" value="SANT/Myb"/>
</dbReference>
<keyword evidence="8" id="KW-0804">Transcription</keyword>
<feature type="domain" description="HTH myb-type" evidence="17">
    <location>
        <begin position="895"/>
        <end position="945"/>
    </location>
</feature>
<dbReference type="PROSITE" id="PS51293">
    <property type="entry name" value="SANT"/>
    <property type="match status" value="1"/>
</dbReference>
<keyword evidence="3" id="KW-0378">Hydrolase</keyword>
<keyword evidence="9 10" id="KW-0539">Nucleus</keyword>
<dbReference type="GO" id="GO:0016020">
    <property type="term" value="C:membrane"/>
    <property type="evidence" value="ECO:0007669"/>
    <property type="project" value="InterPro"/>
</dbReference>
<evidence type="ECO:0000256" key="3">
    <source>
        <dbReference type="ARBA" id="ARBA00022801"/>
    </source>
</evidence>
<dbReference type="Gene3D" id="1.10.30.10">
    <property type="entry name" value="High mobility group box domain"/>
    <property type="match status" value="5"/>
</dbReference>
<protein>
    <recommendedName>
        <fullName evidence="20">HMG box domain-containing protein</fullName>
    </recommendedName>
</protein>
<dbReference type="InterPro" id="IPR017930">
    <property type="entry name" value="Myb_dom"/>
</dbReference>
<dbReference type="SUPFAM" id="SSF103481">
    <property type="entry name" value="Multidrug resistance efflux transporter EmrE"/>
    <property type="match status" value="1"/>
</dbReference>
<dbReference type="eggNOG" id="KOG0381">
    <property type="taxonomic scope" value="Eukaryota"/>
</dbReference>
<feature type="domain" description="HMG box" evidence="15">
    <location>
        <begin position="752"/>
        <end position="819"/>
    </location>
</feature>